<dbReference type="GO" id="GO:0008270">
    <property type="term" value="F:zinc ion binding"/>
    <property type="evidence" value="ECO:0007669"/>
    <property type="project" value="UniProtKB-KW"/>
</dbReference>
<dbReference type="EMBL" id="CAVLGL010000126">
    <property type="protein sequence ID" value="CAK1600532.1"/>
    <property type="molecule type" value="Genomic_DNA"/>
</dbReference>
<reference evidence="7 8" key="1">
    <citation type="submission" date="2023-11" db="EMBL/GenBank/DDBJ databases">
        <authorList>
            <person name="Hedman E."/>
            <person name="Englund M."/>
            <person name="Stromberg M."/>
            <person name="Nyberg Akerstrom W."/>
            <person name="Nylinder S."/>
            <person name="Jareborg N."/>
            <person name="Kallberg Y."/>
            <person name="Kronander E."/>
        </authorList>
    </citation>
    <scope>NUCLEOTIDE SEQUENCE [LARGE SCALE GENOMIC DNA]</scope>
</reference>
<comment type="caution">
    <text evidence="7">The sequence shown here is derived from an EMBL/GenBank/DDBJ whole genome shotgun (WGS) entry which is preliminary data.</text>
</comment>
<evidence type="ECO:0000256" key="2">
    <source>
        <dbReference type="ARBA" id="ARBA00022723"/>
    </source>
</evidence>
<dbReference type="InterPro" id="IPR012337">
    <property type="entry name" value="RNaseH-like_sf"/>
</dbReference>
<sequence length="479" mass="55040">MIPALYERTREEVRRSLADEVTQICITTDMWTSRANECYMAITGHYLTCDFRMKTVLISCDYFSDRHTSENLQNFLKESLKEWGLEKKVNFAISDNAANVQNALTNLGIKHYGCYGHTLNLVVQDATGGVMSTIDKVKVIVRHFKKSTIATEKLIKYQKSDNENEIPKKLIQEVPTRWNSMFHMIRRFVELEAAIRATVAVIAKDLPVVSNEEWRLLSELTKILKPFDEITESMSGEQYITASSVIVITKCLIRTCDKLLREGFCWPAYEVITALKRGLMERFENVGKSRTFGICTFLDPRYKISLFEGESEQRFVRKLVEDAITTIIDNETRTNAPVPGVSAGTTIIEHDKFSPWSALDELIGGTTGTPIRRVSPLAKAIQEIDRYLEDEMLPIHDAERKWNCPMEWWRNNNQKYPHLAKLFLKYGNIVATSVPCERMFSKAGLIISDRRTRLDHKKVGMIMFLNALKWVSNNLLSNR</sequence>
<evidence type="ECO:0000313" key="8">
    <source>
        <dbReference type="Proteomes" id="UP001314205"/>
    </source>
</evidence>
<evidence type="ECO:0000256" key="3">
    <source>
        <dbReference type="ARBA" id="ARBA00022771"/>
    </source>
</evidence>
<evidence type="ECO:0000256" key="1">
    <source>
        <dbReference type="ARBA" id="ARBA00004123"/>
    </source>
</evidence>
<accession>A0AAV1M1Z6</accession>
<keyword evidence="2" id="KW-0479">Metal-binding</keyword>
<dbReference type="PANTHER" id="PTHR46481">
    <property type="entry name" value="ZINC FINGER BED DOMAIN-CONTAINING PROTEIN 4"/>
    <property type="match status" value="1"/>
</dbReference>
<feature type="domain" description="HAT C-terminal dimerisation" evidence="6">
    <location>
        <begin position="383"/>
        <end position="466"/>
    </location>
</feature>
<keyword evidence="5" id="KW-0539">Nucleus</keyword>
<dbReference type="SUPFAM" id="SSF53098">
    <property type="entry name" value="Ribonuclease H-like"/>
    <property type="match status" value="1"/>
</dbReference>
<evidence type="ECO:0000256" key="5">
    <source>
        <dbReference type="ARBA" id="ARBA00023242"/>
    </source>
</evidence>
<dbReference type="AlphaFoldDB" id="A0AAV1M1Z6"/>
<dbReference type="InterPro" id="IPR008906">
    <property type="entry name" value="HATC_C_dom"/>
</dbReference>
<proteinExistence type="predicted"/>
<dbReference type="Pfam" id="PF05699">
    <property type="entry name" value="Dimer_Tnp_hAT"/>
    <property type="match status" value="1"/>
</dbReference>
<dbReference type="GO" id="GO:0046983">
    <property type="term" value="F:protein dimerization activity"/>
    <property type="evidence" value="ECO:0007669"/>
    <property type="project" value="InterPro"/>
</dbReference>
<dbReference type="GO" id="GO:0005634">
    <property type="term" value="C:nucleus"/>
    <property type="evidence" value="ECO:0007669"/>
    <property type="project" value="UniProtKB-SubCell"/>
</dbReference>
<comment type="subcellular location">
    <subcellularLocation>
        <location evidence="1">Nucleus</location>
    </subcellularLocation>
</comment>
<protein>
    <recommendedName>
        <fullName evidence="6">HAT C-terminal dimerisation domain-containing protein</fullName>
    </recommendedName>
</protein>
<organism evidence="7 8">
    <name type="scientific">Parnassius mnemosyne</name>
    <name type="common">clouded apollo</name>
    <dbReference type="NCBI Taxonomy" id="213953"/>
    <lineage>
        <taxon>Eukaryota</taxon>
        <taxon>Metazoa</taxon>
        <taxon>Ecdysozoa</taxon>
        <taxon>Arthropoda</taxon>
        <taxon>Hexapoda</taxon>
        <taxon>Insecta</taxon>
        <taxon>Pterygota</taxon>
        <taxon>Neoptera</taxon>
        <taxon>Endopterygota</taxon>
        <taxon>Lepidoptera</taxon>
        <taxon>Glossata</taxon>
        <taxon>Ditrysia</taxon>
        <taxon>Papilionoidea</taxon>
        <taxon>Papilionidae</taxon>
        <taxon>Parnassiinae</taxon>
        <taxon>Parnassini</taxon>
        <taxon>Parnassius</taxon>
        <taxon>Driopa</taxon>
    </lineage>
</organism>
<dbReference type="InterPro" id="IPR052035">
    <property type="entry name" value="ZnF_BED_domain_contain"/>
</dbReference>
<keyword evidence="8" id="KW-1185">Reference proteome</keyword>
<dbReference type="PANTHER" id="PTHR46481:SF10">
    <property type="entry name" value="ZINC FINGER BED DOMAIN-CONTAINING PROTEIN 39"/>
    <property type="match status" value="1"/>
</dbReference>
<keyword evidence="3" id="KW-0863">Zinc-finger</keyword>
<evidence type="ECO:0000256" key="4">
    <source>
        <dbReference type="ARBA" id="ARBA00022833"/>
    </source>
</evidence>
<gene>
    <name evidence="7" type="ORF">PARMNEM_LOCUS19284</name>
</gene>
<dbReference type="Proteomes" id="UP001314205">
    <property type="component" value="Unassembled WGS sequence"/>
</dbReference>
<evidence type="ECO:0000313" key="7">
    <source>
        <dbReference type="EMBL" id="CAK1600532.1"/>
    </source>
</evidence>
<evidence type="ECO:0000259" key="6">
    <source>
        <dbReference type="Pfam" id="PF05699"/>
    </source>
</evidence>
<name>A0AAV1M1Z6_9NEOP</name>
<keyword evidence="4" id="KW-0862">Zinc</keyword>